<keyword evidence="10" id="KW-0539">Nucleus</keyword>
<evidence type="ECO:0000256" key="3">
    <source>
        <dbReference type="ARBA" id="ARBA00022723"/>
    </source>
</evidence>
<dbReference type="GO" id="GO:0008270">
    <property type="term" value="F:zinc ion binding"/>
    <property type="evidence" value="ECO:0007669"/>
    <property type="project" value="UniProtKB-KW"/>
</dbReference>
<proteinExistence type="inferred from homology"/>
<evidence type="ECO:0000256" key="10">
    <source>
        <dbReference type="ARBA" id="ARBA00023242"/>
    </source>
</evidence>
<name>A0A195D376_9HYME</name>
<dbReference type="PANTHER" id="PTHR46600">
    <property type="entry name" value="THAP DOMAIN-CONTAINING"/>
    <property type="match status" value="1"/>
</dbReference>
<organism evidence="14 15">
    <name type="scientific">Cyphomyrmex costatus</name>
    <dbReference type="NCBI Taxonomy" id="456900"/>
    <lineage>
        <taxon>Eukaryota</taxon>
        <taxon>Metazoa</taxon>
        <taxon>Ecdysozoa</taxon>
        <taxon>Arthropoda</taxon>
        <taxon>Hexapoda</taxon>
        <taxon>Insecta</taxon>
        <taxon>Pterygota</taxon>
        <taxon>Neoptera</taxon>
        <taxon>Endopterygota</taxon>
        <taxon>Hymenoptera</taxon>
        <taxon>Apocrita</taxon>
        <taxon>Aculeata</taxon>
        <taxon>Formicoidea</taxon>
        <taxon>Formicidae</taxon>
        <taxon>Myrmicinae</taxon>
        <taxon>Cyphomyrmex</taxon>
    </lineage>
</organism>
<keyword evidence="15" id="KW-1185">Reference proteome</keyword>
<sequence>MPTNCAAYRCSNNSNKGYACFQFPSDVILRKKWAAALENNFVWRPTASHRVCEVHFDRKDISFTAGRKQLCKGAVPRYFCTCPYRTNRKKSTKQHDHIYSMKRLETTERVYSQDAAKKLQVRSNTLPHSYVFNEHNYCADKRNKIYSFAHADDCPLLKDPMFTNKQLLTIVNIKYE</sequence>
<keyword evidence="11" id="KW-0131">Cell cycle</keyword>
<keyword evidence="3" id="KW-0479">Metal-binding</keyword>
<dbReference type="PANTHER" id="PTHR46600:SF1">
    <property type="entry name" value="THAP DOMAIN-CONTAINING PROTEIN 1"/>
    <property type="match status" value="1"/>
</dbReference>
<evidence type="ECO:0000256" key="11">
    <source>
        <dbReference type="ARBA" id="ARBA00023306"/>
    </source>
</evidence>
<dbReference type="SMART" id="SM00692">
    <property type="entry name" value="DM3"/>
    <property type="match status" value="1"/>
</dbReference>
<keyword evidence="4 12" id="KW-0863">Zinc-finger</keyword>
<dbReference type="GO" id="GO:0005654">
    <property type="term" value="C:nucleoplasm"/>
    <property type="evidence" value="ECO:0007669"/>
    <property type="project" value="UniProtKB-SubCell"/>
</dbReference>
<dbReference type="InterPro" id="IPR026516">
    <property type="entry name" value="THAP1/10"/>
</dbReference>
<evidence type="ECO:0000256" key="9">
    <source>
        <dbReference type="ARBA" id="ARBA00023163"/>
    </source>
</evidence>
<keyword evidence="6" id="KW-0805">Transcription regulation</keyword>
<dbReference type="KEGG" id="ccoa:108782721"/>
<dbReference type="EMBL" id="KQ976956">
    <property type="protein sequence ID" value="KYN06819.1"/>
    <property type="molecule type" value="Genomic_DNA"/>
</dbReference>
<dbReference type="InterPro" id="IPR006612">
    <property type="entry name" value="THAP_Znf"/>
</dbReference>
<keyword evidence="7" id="KW-0175">Coiled coil</keyword>
<dbReference type="SMART" id="SM00980">
    <property type="entry name" value="THAP"/>
    <property type="match status" value="1"/>
</dbReference>
<keyword evidence="8 12" id="KW-0238">DNA-binding</keyword>
<evidence type="ECO:0000256" key="12">
    <source>
        <dbReference type="PROSITE-ProRule" id="PRU00309"/>
    </source>
</evidence>
<dbReference type="SUPFAM" id="SSF57716">
    <property type="entry name" value="Glucocorticoid receptor-like (DNA-binding domain)"/>
    <property type="match status" value="1"/>
</dbReference>
<reference evidence="14 15" key="1">
    <citation type="submission" date="2016-03" db="EMBL/GenBank/DDBJ databases">
        <title>Cyphomyrmex costatus WGS genome.</title>
        <authorList>
            <person name="Nygaard S."/>
            <person name="Hu H."/>
            <person name="Boomsma J."/>
            <person name="Zhang G."/>
        </authorList>
    </citation>
    <scope>NUCLEOTIDE SEQUENCE [LARGE SCALE GENOMIC DNA]</scope>
    <source>
        <strain evidence="14">MS0001</strain>
        <tissue evidence="14">Whole body</tissue>
    </source>
</reference>
<dbReference type="Proteomes" id="UP000078542">
    <property type="component" value="Unassembled WGS sequence"/>
</dbReference>
<dbReference type="PROSITE" id="PS50950">
    <property type="entry name" value="ZF_THAP"/>
    <property type="match status" value="1"/>
</dbReference>
<evidence type="ECO:0000256" key="2">
    <source>
        <dbReference type="ARBA" id="ARBA00006177"/>
    </source>
</evidence>
<comment type="subcellular location">
    <subcellularLocation>
        <location evidence="1">Nucleus</location>
        <location evidence="1">Nucleoplasm</location>
    </subcellularLocation>
</comment>
<evidence type="ECO:0000313" key="15">
    <source>
        <dbReference type="Proteomes" id="UP000078542"/>
    </source>
</evidence>
<gene>
    <name evidence="14" type="ORF">ALC62_02202</name>
</gene>
<accession>A0A195D376</accession>
<dbReference type="AlphaFoldDB" id="A0A195D376"/>
<evidence type="ECO:0000256" key="5">
    <source>
        <dbReference type="ARBA" id="ARBA00022833"/>
    </source>
</evidence>
<dbReference type="InterPro" id="IPR038441">
    <property type="entry name" value="THAP_Znf_sf"/>
</dbReference>
<evidence type="ECO:0000256" key="7">
    <source>
        <dbReference type="ARBA" id="ARBA00023054"/>
    </source>
</evidence>
<evidence type="ECO:0000256" key="6">
    <source>
        <dbReference type="ARBA" id="ARBA00023015"/>
    </source>
</evidence>
<keyword evidence="5" id="KW-0862">Zinc</keyword>
<evidence type="ECO:0000259" key="13">
    <source>
        <dbReference type="PROSITE" id="PS50950"/>
    </source>
</evidence>
<comment type="similarity">
    <text evidence="2">Belongs to the THAP1 family.</text>
</comment>
<evidence type="ECO:0000256" key="8">
    <source>
        <dbReference type="ARBA" id="ARBA00023125"/>
    </source>
</evidence>
<protein>
    <recommendedName>
        <fullName evidence="13">THAP-type domain-containing protein</fullName>
    </recommendedName>
</protein>
<evidence type="ECO:0000256" key="1">
    <source>
        <dbReference type="ARBA" id="ARBA00004642"/>
    </source>
</evidence>
<evidence type="ECO:0000256" key="4">
    <source>
        <dbReference type="ARBA" id="ARBA00022771"/>
    </source>
</evidence>
<evidence type="ECO:0000313" key="14">
    <source>
        <dbReference type="EMBL" id="KYN06819.1"/>
    </source>
</evidence>
<dbReference type="OrthoDB" id="7539473at2759"/>
<keyword evidence="9" id="KW-0804">Transcription</keyword>
<dbReference type="Pfam" id="PF05485">
    <property type="entry name" value="THAP"/>
    <property type="match status" value="1"/>
</dbReference>
<dbReference type="Gene3D" id="6.20.210.20">
    <property type="entry name" value="THAP domain"/>
    <property type="match status" value="1"/>
</dbReference>
<dbReference type="GO" id="GO:0043565">
    <property type="term" value="F:sequence-specific DNA binding"/>
    <property type="evidence" value="ECO:0007669"/>
    <property type="project" value="InterPro"/>
</dbReference>
<feature type="domain" description="THAP-type" evidence="13">
    <location>
        <begin position="1"/>
        <end position="79"/>
    </location>
</feature>